<sequence length="113" mass="12405">MAEAFEVHSAARTPTSYLTLLLDNATTYLVKVTVSYFANGEEHIQEVSVSGRRTFTIHAISMSAEDLTIDLDFVMGASHSLKIAAPRAAWRTGQGHLKLTGVWPGNNDAQWIE</sequence>
<gene>
    <name evidence="1" type="ORF">ABVT11_17280</name>
</gene>
<evidence type="ECO:0000313" key="2">
    <source>
        <dbReference type="Proteomes" id="UP001548590"/>
    </source>
</evidence>
<keyword evidence="2" id="KW-1185">Reference proteome</keyword>
<dbReference type="EMBL" id="JBEWLZ010000013">
    <property type="protein sequence ID" value="MET1491596.1"/>
    <property type="molecule type" value="Genomic_DNA"/>
</dbReference>
<comment type="caution">
    <text evidence="1">The sequence shown here is derived from an EMBL/GenBank/DDBJ whole genome shotgun (WGS) entry which is preliminary data.</text>
</comment>
<dbReference type="Proteomes" id="UP001548590">
    <property type="component" value="Unassembled WGS sequence"/>
</dbReference>
<reference evidence="1 2" key="1">
    <citation type="submission" date="2024-07" db="EMBL/GenBank/DDBJ databases">
        <title>Uliginosibacterium paludis KCTC:42655.</title>
        <authorList>
            <person name="Kim M.K."/>
        </authorList>
    </citation>
    <scope>NUCLEOTIDE SEQUENCE [LARGE SCALE GENOMIC DNA]</scope>
    <source>
        <strain evidence="1 2">KCTC 42655</strain>
    </source>
</reference>
<accession>A0ABV2CUJ1</accession>
<proteinExistence type="predicted"/>
<dbReference type="RefSeq" id="WP_345929486.1">
    <property type="nucleotide sequence ID" value="NZ_JBDIVF010000010.1"/>
</dbReference>
<organism evidence="1 2">
    <name type="scientific">Uliginosibacterium paludis</name>
    <dbReference type="NCBI Taxonomy" id="1615952"/>
    <lineage>
        <taxon>Bacteria</taxon>
        <taxon>Pseudomonadati</taxon>
        <taxon>Pseudomonadota</taxon>
        <taxon>Betaproteobacteria</taxon>
        <taxon>Rhodocyclales</taxon>
        <taxon>Zoogloeaceae</taxon>
        <taxon>Uliginosibacterium</taxon>
    </lineage>
</organism>
<name>A0ABV2CUJ1_9RHOO</name>
<evidence type="ECO:0000313" key="1">
    <source>
        <dbReference type="EMBL" id="MET1491596.1"/>
    </source>
</evidence>
<protein>
    <submittedName>
        <fullName evidence="1">Uncharacterized protein</fullName>
    </submittedName>
</protein>